<dbReference type="Pfam" id="PF00296">
    <property type="entry name" value="Bac_luciferase"/>
    <property type="match status" value="1"/>
</dbReference>
<dbReference type="InterPro" id="IPR050766">
    <property type="entry name" value="Bact_Lucif_Oxidored"/>
</dbReference>
<reference evidence="5 6" key="1">
    <citation type="submission" date="2016-08" db="EMBL/GenBank/DDBJ databases">
        <title>Evolution of the type three secretion system and type three effector repertoires in Xanthomonas.</title>
        <authorList>
            <person name="Merda D."/>
            <person name="Briand M."/>
            <person name="Bosis E."/>
            <person name="Rousseau C."/>
            <person name="Portier P."/>
            <person name="Jacques M.-A."/>
            <person name="Fischer-Le Saux M."/>
        </authorList>
    </citation>
    <scope>NUCLEOTIDE SEQUENCE [LARGE SCALE GENOMIC DNA]</scope>
    <source>
        <strain evidence="5 6">CFBP 4691</strain>
    </source>
</reference>
<comment type="caution">
    <text evidence="5">The sequence shown here is derived from an EMBL/GenBank/DDBJ whole genome shotgun (WGS) entry which is preliminary data.</text>
</comment>
<feature type="compositionally biased region" description="Low complexity" evidence="3">
    <location>
        <begin position="238"/>
        <end position="252"/>
    </location>
</feature>
<name>A0A2S6ZBU4_9XANT</name>
<dbReference type="OrthoDB" id="9814695at2"/>
<feature type="region of interest" description="Disordered" evidence="3">
    <location>
        <begin position="236"/>
        <end position="312"/>
    </location>
</feature>
<evidence type="ECO:0000256" key="1">
    <source>
        <dbReference type="ARBA" id="ARBA00023002"/>
    </source>
</evidence>
<accession>A0A2S6ZBU4</accession>
<dbReference type="InterPro" id="IPR036661">
    <property type="entry name" value="Luciferase-like_sf"/>
</dbReference>
<feature type="compositionally biased region" description="Basic residues" evidence="3">
    <location>
        <begin position="276"/>
        <end position="287"/>
    </location>
</feature>
<evidence type="ECO:0000313" key="6">
    <source>
        <dbReference type="Proteomes" id="UP000239898"/>
    </source>
</evidence>
<dbReference type="PANTHER" id="PTHR30137:SF8">
    <property type="entry name" value="BLR5498 PROTEIN"/>
    <property type="match status" value="1"/>
</dbReference>
<keyword evidence="2" id="KW-0503">Monooxygenase</keyword>
<dbReference type="InterPro" id="IPR011251">
    <property type="entry name" value="Luciferase-like_dom"/>
</dbReference>
<keyword evidence="6" id="KW-1185">Reference proteome</keyword>
<dbReference type="AlphaFoldDB" id="A0A2S6ZBU4"/>
<evidence type="ECO:0000256" key="2">
    <source>
        <dbReference type="ARBA" id="ARBA00023033"/>
    </source>
</evidence>
<dbReference type="RefSeq" id="WP_128421369.1">
    <property type="nucleotide sequence ID" value="NZ_CP049017.1"/>
</dbReference>
<proteinExistence type="predicted"/>
<feature type="compositionally biased region" description="Basic residues" evidence="3">
    <location>
        <begin position="256"/>
        <end position="268"/>
    </location>
</feature>
<dbReference type="Gene3D" id="3.20.20.30">
    <property type="entry name" value="Luciferase-like domain"/>
    <property type="match status" value="1"/>
</dbReference>
<feature type="domain" description="Luciferase-like" evidence="4">
    <location>
        <begin position="35"/>
        <end position="283"/>
    </location>
</feature>
<sequence length="353" mass="39729">MIKSWIFEQLNISSDENPLHFDASVCSDEYAWRSEMWTQAESQGFHGIFFSEHHFSGVRACPATGLLAASVAARTRRLHIGLLGWVLPMWRPWRLLEEIGVLDQLSQGRLEIGVARGSNPREAVAVGIGEDDILPMYHEALDIIEQSLHSPHLSHRGRYWSFDNLLIAPRPLQRPAPPIWATVRSPEAAARRGHKACTGFLPTPQVVRLFDAYRQAAAQAGRAAGDPPLHFRRRQRRACAGARAGRAGADAVDPGRRHHRRHSRRRRPPYPGPAARQRRRQHRRLLHRPSPGPRRDTHLLPPVRRTGDTGTERRRCLTAKHLFRGFPPWCPPPAPSSTTTAASPQARTCCPCI</sequence>
<keyword evidence="1" id="KW-0560">Oxidoreductase</keyword>
<protein>
    <recommendedName>
        <fullName evidence="4">Luciferase-like domain-containing protein</fullName>
    </recommendedName>
</protein>
<organism evidence="5 6">
    <name type="scientific">Xanthomonas theicola</name>
    <dbReference type="NCBI Taxonomy" id="56464"/>
    <lineage>
        <taxon>Bacteria</taxon>
        <taxon>Pseudomonadati</taxon>
        <taxon>Pseudomonadota</taxon>
        <taxon>Gammaproteobacteria</taxon>
        <taxon>Lysobacterales</taxon>
        <taxon>Lysobacteraceae</taxon>
        <taxon>Xanthomonas</taxon>
    </lineage>
</organism>
<dbReference type="PANTHER" id="PTHR30137">
    <property type="entry name" value="LUCIFERASE-LIKE MONOOXYGENASE"/>
    <property type="match status" value="1"/>
</dbReference>
<dbReference type="GO" id="GO:0016705">
    <property type="term" value="F:oxidoreductase activity, acting on paired donors, with incorporation or reduction of molecular oxygen"/>
    <property type="evidence" value="ECO:0007669"/>
    <property type="project" value="InterPro"/>
</dbReference>
<dbReference type="Proteomes" id="UP000239898">
    <property type="component" value="Unassembled WGS sequence"/>
</dbReference>
<evidence type="ECO:0000256" key="3">
    <source>
        <dbReference type="SAM" id="MobiDB-lite"/>
    </source>
</evidence>
<evidence type="ECO:0000313" key="5">
    <source>
        <dbReference type="EMBL" id="PPT85387.1"/>
    </source>
</evidence>
<dbReference type="GO" id="GO:0005829">
    <property type="term" value="C:cytosol"/>
    <property type="evidence" value="ECO:0007669"/>
    <property type="project" value="TreeGrafter"/>
</dbReference>
<dbReference type="EMBL" id="MIGX01000106">
    <property type="protein sequence ID" value="PPT85387.1"/>
    <property type="molecule type" value="Genomic_DNA"/>
</dbReference>
<gene>
    <name evidence="5" type="ORF">XthCFBP4691_16285</name>
</gene>
<evidence type="ECO:0000259" key="4">
    <source>
        <dbReference type="Pfam" id="PF00296"/>
    </source>
</evidence>
<dbReference type="SUPFAM" id="SSF51679">
    <property type="entry name" value="Bacterial luciferase-like"/>
    <property type="match status" value="1"/>
</dbReference>
<dbReference type="GO" id="GO:0004497">
    <property type="term" value="F:monooxygenase activity"/>
    <property type="evidence" value="ECO:0007669"/>
    <property type="project" value="UniProtKB-KW"/>
</dbReference>